<evidence type="ECO:0000313" key="1">
    <source>
        <dbReference type="EMBL" id="CAA9453396.1"/>
    </source>
</evidence>
<organism evidence="1">
    <name type="scientific">uncultured Rubrobacteraceae bacterium</name>
    <dbReference type="NCBI Taxonomy" id="349277"/>
    <lineage>
        <taxon>Bacteria</taxon>
        <taxon>Bacillati</taxon>
        <taxon>Actinomycetota</taxon>
        <taxon>Rubrobacteria</taxon>
        <taxon>Rubrobacterales</taxon>
        <taxon>Rubrobacteraceae</taxon>
        <taxon>environmental samples</taxon>
    </lineage>
</organism>
<gene>
    <name evidence="1" type="ORF">AVDCRST_MAG01-01-4860</name>
</gene>
<feature type="non-terminal residue" evidence="1">
    <location>
        <position position="38"/>
    </location>
</feature>
<dbReference type="EMBL" id="CADCUW010000630">
    <property type="protein sequence ID" value="CAA9453396.1"/>
    <property type="molecule type" value="Genomic_DNA"/>
</dbReference>
<proteinExistence type="predicted"/>
<accession>A0A6J4QYJ6</accession>
<dbReference type="AlphaFoldDB" id="A0A6J4QYJ6"/>
<protein>
    <submittedName>
        <fullName evidence="1">Uncharacterized protein</fullName>
    </submittedName>
</protein>
<name>A0A6J4QYJ6_9ACTN</name>
<feature type="non-terminal residue" evidence="1">
    <location>
        <position position="1"/>
    </location>
</feature>
<sequence>CPTSTPPLRAAASFWHTSARARRGRKTCRTGVRGWKFR</sequence>
<reference evidence="1" key="1">
    <citation type="submission" date="2020-02" db="EMBL/GenBank/DDBJ databases">
        <authorList>
            <person name="Meier V. D."/>
        </authorList>
    </citation>
    <scope>NUCLEOTIDE SEQUENCE</scope>
    <source>
        <strain evidence="1">AVDCRST_MAG01</strain>
    </source>
</reference>